<dbReference type="InterPro" id="IPR003163">
    <property type="entry name" value="Tscrpt_reg_HTH_APSES-type"/>
</dbReference>
<comment type="caution">
    <text evidence="3">The sequence shown here is derived from an EMBL/GenBank/DDBJ whole genome shotgun (WGS) entry which is preliminary data.</text>
</comment>
<reference evidence="3 4" key="1">
    <citation type="submission" date="2023-08" db="EMBL/GenBank/DDBJ databases">
        <title>Black Yeasts Isolated from many extreme environments.</title>
        <authorList>
            <person name="Coleine C."/>
            <person name="Stajich J.E."/>
            <person name="Selbmann L."/>
        </authorList>
    </citation>
    <scope>NUCLEOTIDE SEQUENCE [LARGE SCALE GENOMIC DNA]</scope>
    <source>
        <strain evidence="3 4">CCFEE 5792</strain>
    </source>
</reference>
<proteinExistence type="predicted"/>
<organism evidence="3 4">
    <name type="scientific">Exophiala bonariae</name>
    <dbReference type="NCBI Taxonomy" id="1690606"/>
    <lineage>
        <taxon>Eukaryota</taxon>
        <taxon>Fungi</taxon>
        <taxon>Dikarya</taxon>
        <taxon>Ascomycota</taxon>
        <taxon>Pezizomycotina</taxon>
        <taxon>Eurotiomycetes</taxon>
        <taxon>Chaetothyriomycetidae</taxon>
        <taxon>Chaetothyriales</taxon>
        <taxon>Herpotrichiellaceae</taxon>
        <taxon>Exophiala</taxon>
    </lineage>
</organism>
<feature type="compositionally biased region" description="Polar residues" evidence="1">
    <location>
        <begin position="371"/>
        <end position="380"/>
    </location>
</feature>
<dbReference type="GO" id="GO:0000981">
    <property type="term" value="F:DNA-binding transcription factor activity, RNA polymerase II-specific"/>
    <property type="evidence" value="ECO:0007669"/>
    <property type="project" value="UniProtKB-ARBA"/>
</dbReference>
<evidence type="ECO:0000256" key="1">
    <source>
        <dbReference type="SAM" id="MobiDB-lite"/>
    </source>
</evidence>
<gene>
    <name evidence="3" type="ORF">LTR84_010372</name>
</gene>
<dbReference type="Proteomes" id="UP001358417">
    <property type="component" value="Unassembled WGS sequence"/>
</dbReference>
<feature type="domain" description="HTH APSES-type" evidence="2">
    <location>
        <begin position="113"/>
        <end position="231"/>
    </location>
</feature>
<sequence>MAAIKSLLNPMMDTGDQDNNSMDSKDDTSTVESDFGVISDALGDTRRKQTHKKQKMSKDAAIFKPGPIRGDCRYPPHEDHDEFTAAKHEALSVFPTVGLSTYARHIPYNSEKKLFLEKTGRECFEVFQYTFKIPTESATYTMIWDYNIGLVRTTPLFKCGQYSKTTPAKMLARNEGLKEICHSITGGALVAQGYWIPYEAAKAVAATFCWNIRYALTPVFGKDFPATCLHPDHEEYGSMQIDPEITKRCAEQARMYRELEQQHGVSTLTSTLNMTLNNSPTLMSVSTSTSRSPHITTTPKGKRQFKKIMPKPLEISSSGFASDVSSLNDCDGEASQDERGRHDDDDDKYVLSSPASQAGGSGGGFAQPWSAINSPNSMRSPSPKIKFRNPFAPPHSPASSTRSDSPNGGGSRRKRHRAARVIPRSYAPLDTLPPPYKPLFPGLVIASGAASGSKGKHGAQTETGEGDESEALPSPKAHARHAHYHHHHRRMDLDEDYDAGSDDSDVPMDSTGVGPPSAGSGVGIGNDKHGGSSTARKKSTKVFTDFNAALVLMQMRDVSTTMTTGLRRLKRPASL</sequence>
<feature type="compositionally biased region" description="Acidic residues" evidence="1">
    <location>
        <begin position="493"/>
        <end position="506"/>
    </location>
</feature>
<dbReference type="PROSITE" id="PS51299">
    <property type="entry name" value="HTH_APSES"/>
    <property type="match status" value="1"/>
</dbReference>
<feature type="compositionally biased region" description="Basic residues" evidence="1">
    <location>
        <begin position="300"/>
        <end position="309"/>
    </location>
</feature>
<name>A0AAV9MWW1_9EURO</name>
<protein>
    <recommendedName>
        <fullName evidence="2">HTH APSES-type domain-containing protein</fullName>
    </recommendedName>
</protein>
<dbReference type="GO" id="GO:0003677">
    <property type="term" value="F:DNA binding"/>
    <property type="evidence" value="ECO:0007669"/>
    <property type="project" value="InterPro"/>
</dbReference>
<evidence type="ECO:0000259" key="2">
    <source>
        <dbReference type="PROSITE" id="PS51299"/>
    </source>
</evidence>
<dbReference type="GeneID" id="89978530"/>
<dbReference type="AlphaFoldDB" id="A0AAV9MWW1"/>
<dbReference type="PANTHER" id="PTHR43828">
    <property type="entry name" value="ASPARAGINASE"/>
    <property type="match status" value="1"/>
</dbReference>
<dbReference type="EMBL" id="JAVRRD010000042">
    <property type="protein sequence ID" value="KAK5044834.1"/>
    <property type="molecule type" value="Genomic_DNA"/>
</dbReference>
<dbReference type="PANTHER" id="PTHR43828:SF5">
    <property type="entry name" value="TRANSCRIPTIONAL REPRESSOR XBP1"/>
    <property type="match status" value="1"/>
</dbReference>
<dbReference type="Gene3D" id="3.10.260.10">
    <property type="entry name" value="Transcription regulator HTH, APSES-type DNA-binding domain"/>
    <property type="match status" value="1"/>
</dbReference>
<evidence type="ECO:0000313" key="4">
    <source>
        <dbReference type="Proteomes" id="UP001358417"/>
    </source>
</evidence>
<dbReference type="GO" id="GO:0033309">
    <property type="term" value="C:SBF transcription complex"/>
    <property type="evidence" value="ECO:0007669"/>
    <property type="project" value="TreeGrafter"/>
</dbReference>
<dbReference type="RefSeq" id="XP_064700484.1">
    <property type="nucleotide sequence ID" value="XM_064853909.1"/>
</dbReference>
<dbReference type="InterPro" id="IPR051642">
    <property type="entry name" value="SWI6-like"/>
</dbReference>
<dbReference type="GO" id="GO:0030907">
    <property type="term" value="C:MBF transcription complex"/>
    <property type="evidence" value="ECO:0007669"/>
    <property type="project" value="TreeGrafter"/>
</dbReference>
<accession>A0AAV9MWW1</accession>
<keyword evidence="4" id="KW-1185">Reference proteome</keyword>
<evidence type="ECO:0000313" key="3">
    <source>
        <dbReference type="EMBL" id="KAK5044834.1"/>
    </source>
</evidence>
<feature type="compositionally biased region" description="Polar residues" evidence="1">
    <location>
        <begin position="284"/>
        <end position="299"/>
    </location>
</feature>
<feature type="compositionally biased region" description="Basic residues" evidence="1">
    <location>
        <begin position="477"/>
        <end position="490"/>
    </location>
</feature>
<dbReference type="InterPro" id="IPR036887">
    <property type="entry name" value="HTH_APSES_sf"/>
</dbReference>
<dbReference type="SUPFAM" id="SSF54616">
    <property type="entry name" value="DNA-binding domain of Mlu1-box binding protein MBP1"/>
    <property type="match status" value="1"/>
</dbReference>
<feature type="compositionally biased region" description="Polar residues" evidence="1">
    <location>
        <begin position="315"/>
        <end position="328"/>
    </location>
</feature>
<feature type="region of interest" description="Disordered" evidence="1">
    <location>
        <begin position="283"/>
        <end position="429"/>
    </location>
</feature>
<feature type="region of interest" description="Disordered" evidence="1">
    <location>
        <begin position="449"/>
        <end position="540"/>
    </location>
</feature>
<feature type="compositionally biased region" description="Polar residues" evidence="1">
    <location>
        <begin position="397"/>
        <end position="406"/>
    </location>
</feature>
<feature type="region of interest" description="Disordered" evidence="1">
    <location>
        <begin position="1"/>
        <end position="58"/>
    </location>
</feature>